<evidence type="ECO:0000256" key="1">
    <source>
        <dbReference type="SAM" id="MobiDB-lite"/>
    </source>
</evidence>
<reference evidence="2 3" key="1">
    <citation type="submission" date="2016-05" db="EMBL/GenBank/DDBJ databases">
        <title>Comparative analysis of secretome profiles of manganese(II)-oxidizing ascomycete fungi.</title>
        <authorList>
            <consortium name="DOE Joint Genome Institute"/>
            <person name="Zeiner C.A."/>
            <person name="Purvine S.O."/>
            <person name="Zink E.M."/>
            <person name="Wu S."/>
            <person name="Pasa-Tolic L."/>
            <person name="Chaput D.L."/>
            <person name="Haridas S."/>
            <person name="Grigoriev I.V."/>
            <person name="Santelli C.M."/>
            <person name="Hansel C.M."/>
        </authorList>
    </citation>
    <scope>NUCLEOTIDE SEQUENCE [LARGE SCALE GENOMIC DNA]</scope>
    <source>
        <strain evidence="2 3">AP3s5-JAC2a</strain>
    </source>
</reference>
<evidence type="ECO:0000313" key="2">
    <source>
        <dbReference type="EMBL" id="OAG10015.1"/>
    </source>
</evidence>
<proteinExistence type="predicted"/>
<keyword evidence="3" id="KW-1185">Reference proteome</keyword>
<organism evidence="2 3">
    <name type="scientific">Paraphaeosphaeria sporulosa</name>
    <dbReference type="NCBI Taxonomy" id="1460663"/>
    <lineage>
        <taxon>Eukaryota</taxon>
        <taxon>Fungi</taxon>
        <taxon>Dikarya</taxon>
        <taxon>Ascomycota</taxon>
        <taxon>Pezizomycotina</taxon>
        <taxon>Dothideomycetes</taxon>
        <taxon>Pleosporomycetidae</taxon>
        <taxon>Pleosporales</taxon>
        <taxon>Massarineae</taxon>
        <taxon>Didymosphaeriaceae</taxon>
        <taxon>Paraphaeosphaeria</taxon>
    </lineage>
</organism>
<protein>
    <submittedName>
        <fullName evidence="2">Uncharacterized protein</fullName>
    </submittedName>
</protein>
<name>A0A177CR74_9PLEO</name>
<evidence type="ECO:0000313" key="3">
    <source>
        <dbReference type="Proteomes" id="UP000077069"/>
    </source>
</evidence>
<dbReference type="AlphaFoldDB" id="A0A177CR74"/>
<sequence>MRPGAHLVAAARVYCTVCETSCCCASVTEPLLRRLMSPHRASGNPRISLYAVLGLSRHKNARGLQLDAGRFEVARAVDWRQEPSSSLNWPAEAVRIVSESGCRCQPHKTGLAREGSETIVNDDPFWAHCVHRVGSAVLALSLSVLLTVWRRPAPQQQRQRSATTSPEVQPIFARRPAEMPSRARMGAELVVDVGAGGVGAMIGTGIDEPRETRKRPGSAGSAPGGHSWRRSPPAGVTGHDRREREQAGSAPPSAA</sequence>
<feature type="region of interest" description="Disordered" evidence="1">
    <location>
        <begin position="153"/>
        <end position="180"/>
    </location>
</feature>
<dbReference type="EMBL" id="KV441549">
    <property type="protein sequence ID" value="OAG10015.1"/>
    <property type="molecule type" value="Genomic_DNA"/>
</dbReference>
<dbReference type="RefSeq" id="XP_018040380.1">
    <property type="nucleotide sequence ID" value="XM_018179984.1"/>
</dbReference>
<gene>
    <name evidence="2" type="ORF">CC84DRAFT_1172492</name>
</gene>
<feature type="compositionally biased region" description="Low complexity" evidence="1">
    <location>
        <begin position="153"/>
        <end position="165"/>
    </location>
</feature>
<dbReference type="Proteomes" id="UP000077069">
    <property type="component" value="Unassembled WGS sequence"/>
</dbReference>
<accession>A0A177CR74</accession>
<dbReference type="GeneID" id="28763470"/>
<dbReference type="InParanoid" id="A0A177CR74"/>
<feature type="region of interest" description="Disordered" evidence="1">
    <location>
        <begin position="202"/>
        <end position="255"/>
    </location>
</feature>